<evidence type="ECO:0000313" key="2">
    <source>
        <dbReference type="EMBL" id="QIS34352.1"/>
    </source>
</evidence>
<dbReference type="EMBL" id="MN842294">
    <property type="protein sequence ID" value="QIS34352.1"/>
    <property type="molecule type" value="Genomic_DNA"/>
</dbReference>
<proteinExistence type="predicted"/>
<dbReference type="AlphaFoldDB" id="A0A6H0A395"/>
<keyword evidence="2" id="KW-0614">Plasmid</keyword>
<organism evidence="2">
    <name type="scientific">Leclercia adecarboxylata</name>
    <dbReference type="NCBI Taxonomy" id="83655"/>
    <lineage>
        <taxon>Bacteria</taxon>
        <taxon>Pseudomonadati</taxon>
        <taxon>Pseudomonadota</taxon>
        <taxon>Gammaproteobacteria</taxon>
        <taxon>Enterobacterales</taxon>
        <taxon>Enterobacteriaceae</taxon>
        <taxon>Leclercia</taxon>
    </lineage>
</organism>
<protein>
    <submittedName>
        <fullName evidence="2">Uncharacterized protein</fullName>
    </submittedName>
</protein>
<evidence type="ECO:0000256" key="1">
    <source>
        <dbReference type="SAM" id="MobiDB-lite"/>
    </source>
</evidence>
<name>A0A6H0A395_9ENTR</name>
<geneLocation type="plasmid" evidence="2">
    <name>pG426-FII</name>
</geneLocation>
<reference evidence="2" key="1">
    <citation type="submission" date="2019-12" db="EMBL/GenBank/DDBJ databases">
        <title>Compelete sequence of Tn6502.</title>
        <authorList>
            <person name="Zhou D."/>
        </authorList>
    </citation>
    <scope>NUCLEOTIDE SEQUENCE</scope>
    <source>
        <strain evidence="2">G426</strain>
        <plasmid evidence="2">pG426-FII</plasmid>
    </source>
</reference>
<sequence length="140" mass="15468">MSSRGGLVVAPSGRHPRGEMNSAKTFCEGLQKLLSAPLSFRPSPLLLALCRERTHQGDGQPSPQEKTRMHTRNVNVRTAAQESSGRWVLSFPEPQTARLIAVHGTQVSYAWNVLEDLKAAGASYTRRNILADMFRRLGVK</sequence>
<feature type="region of interest" description="Disordered" evidence="1">
    <location>
        <begin position="1"/>
        <end position="20"/>
    </location>
</feature>
<accession>A0A6H0A395</accession>